<dbReference type="OrthoDB" id="10265837at2759"/>
<dbReference type="Pfam" id="PF02036">
    <property type="entry name" value="SCP2"/>
    <property type="match status" value="1"/>
</dbReference>
<dbReference type="Proteomes" id="UP000077115">
    <property type="component" value="Unassembled WGS sequence"/>
</dbReference>
<dbReference type="AlphaFoldDB" id="A0A177WT03"/>
<protein>
    <recommendedName>
        <fullName evidence="1">SCP2 domain-containing protein</fullName>
    </recommendedName>
</protein>
<accession>A0A177WT03</accession>
<evidence type="ECO:0000313" key="2">
    <source>
        <dbReference type="EMBL" id="OAJ43032.1"/>
    </source>
</evidence>
<evidence type="ECO:0000259" key="1">
    <source>
        <dbReference type="Pfam" id="PF02036"/>
    </source>
</evidence>
<reference evidence="2 3" key="1">
    <citation type="submission" date="2006-10" db="EMBL/GenBank/DDBJ databases">
        <title>The Genome Sequence of Batrachochytrium dendrobatidis JEL423.</title>
        <authorList>
            <consortium name="The Broad Institute Genome Sequencing Platform"/>
            <person name="Birren B."/>
            <person name="Lander E."/>
            <person name="Galagan J."/>
            <person name="Cuomo C."/>
            <person name="Devon K."/>
            <person name="Jaffe D."/>
            <person name="Butler J."/>
            <person name="Alvarez P."/>
            <person name="Gnerre S."/>
            <person name="Grabherr M."/>
            <person name="Kleber M."/>
            <person name="Mauceli E."/>
            <person name="Brockman W."/>
            <person name="Young S."/>
            <person name="LaButti K."/>
            <person name="Sykes S."/>
            <person name="DeCaprio D."/>
            <person name="Crawford M."/>
            <person name="Koehrsen M."/>
            <person name="Engels R."/>
            <person name="Montgomery P."/>
            <person name="Pearson M."/>
            <person name="Howarth C."/>
            <person name="Larson L."/>
            <person name="White J."/>
            <person name="O'Leary S."/>
            <person name="Kodira C."/>
            <person name="Zeng Q."/>
            <person name="Yandava C."/>
            <person name="Alvarado L."/>
            <person name="Longcore J."/>
            <person name="James T."/>
        </authorList>
    </citation>
    <scope>NUCLEOTIDE SEQUENCE [LARGE SCALE GENOMIC DNA]</scope>
    <source>
        <strain evidence="2 3">JEL423</strain>
    </source>
</reference>
<reference evidence="2 3" key="2">
    <citation type="submission" date="2016-05" db="EMBL/GenBank/DDBJ databases">
        <title>Lineage-specific infection strategies underlie the spectrum of fungal disease in amphibians.</title>
        <authorList>
            <person name="Cuomo C.A."/>
            <person name="Farrer R.A."/>
            <person name="James T."/>
            <person name="Longcore J."/>
            <person name="Birren B."/>
        </authorList>
    </citation>
    <scope>NUCLEOTIDE SEQUENCE [LARGE SCALE GENOMIC DNA]</scope>
    <source>
        <strain evidence="2 3">JEL423</strain>
    </source>
</reference>
<evidence type="ECO:0000313" key="3">
    <source>
        <dbReference type="Proteomes" id="UP000077115"/>
    </source>
</evidence>
<dbReference type="EMBL" id="DS022309">
    <property type="protein sequence ID" value="OAJ43032.1"/>
    <property type="molecule type" value="Genomic_DNA"/>
</dbReference>
<organism evidence="2 3">
    <name type="scientific">Batrachochytrium dendrobatidis (strain JEL423)</name>
    <dbReference type="NCBI Taxonomy" id="403673"/>
    <lineage>
        <taxon>Eukaryota</taxon>
        <taxon>Fungi</taxon>
        <taxon>Fungi incertae sedis</taxon>
        <taxon>Chytridiomycota</taxon>
        <taxon>Chytridiomycota incertae sedis</taxon>
        <taxon>Chytridiomycetes</taxon>
        <taxon>Rhizophydiales</taxon>
        <taxon>Rhizophydiales incertae sedis</taxon>
        <taxon>Batrachochytrium</taxon>
    </lineage>
</organism>
<gene>
    <name evidence="2" type="ORF">BDEG_26416</name>
</gene>
<dbReference type="InterPro" id="IPR003033">
    <property type="entry name" value="SCP2_sterol-bd_dom"/>
</dbReference>
<dbReference type="GO" id="GO:0005829">
    <property type="term" value="C:cytosol"/>
    <property type="evidence" value="ECO:0007669"/>
    <property type="project" value="TreeGrafter"/>
</dbReference>
<dbReference type="InterPro" id="IPR036527">
    <property type="entry name" value="SCP2_sterol-bd_dom_sf"/>
</dbReference>
<proteinExistence type="predicted"/>
<feature type="domain" description="SCP2" evidence="1">
    <location>
        <begin position="34"/>
        <end position="137"/>
    </location>
</feature>
<dbReference type="Gene3D" id="3.30.1050.10">
    <property type="entry name" value="SCP2 sterol-binding domain"/>
    <property type="match status" value="1"/>
</dbReference>
<dbReference type="STRING" id="403673.A0A177WT03"/>
<dbReference type="VEuPathDB" id="FungiDB:BDEG_26416"/>
<sequence>MSQQTLDEFQRGKRPEKSLHASLLFPEIARKLSDNPTLLGNLSGLFIVTVLKRGEKKDDWYLLFRGQDAKPLISQTRPSLPQLKGNEKPLPMVAVEIEDRDIYKFITGGMHGLKALTQNRVKIAGDLLLAQQLEEVFYKTGGVDQVRAFMEKAASRDANTRSKL</sequence>
<dbReference type="PANTHER" id="PTHR10094:SF25">
    <property type="entry name" value="SCP2 STEROL-BINDING DOMAIN-CONTAINING PROTEIN 1"/>
    <property type="match status" value="1"/>
</dbReference>
<dbReference type="SUPFAM" id="SSF55718">
    <property type="entry name" value="SCP-like"/>
    <property type="match status" value="1"/>
</dbReference>
<dbReference type="PANTHER" id="PTHR10094">
    <property type="entry name" value="STEROL CARRIER PROTEIN 2 SCP-2 FAMILY PROTEIN"/>
    <property type="match status" value="1"/>
</dbReference>
<dbReference type="eggNOG" id="ENOG502S7C2">
    <property type="taxonomic scope" value="Eukaryota"/>
</dbReference>
<name>A0A177WT03_BATDL</name>